<keyword evidence="5" id="KW-1185">Reference proteome</keyword>
<keyword evidence="3" id="KW-0472">Membrane</keyword>
<feature type="transmembrane region" description="Helical" evidence="3">
    <location>
        <begin position="141"/>
        <end position="167"/>
    </location>
</feature>
<gene>
    <name evidence="4" type="ORF">J2S57_005880</name>
</gene>
<dbReference type="Pfam" id="PF12799">
    <property type="entry name" value="LRR_4"/>
    <property type="match status" value="2"/>
</dbReference>
<feature type="transmembrane region" description="Helical" evidence="3">
    <location>
        <begin position="72"/>
        <end position="91"/>
    </location>
</feature>
<feature type="transmembrane region" description="Helical" evidence="3">
    <location>
        <begin position="47"/>
        <end position="66"/>
    </location>
</feature>
<dbReference type="Gene3D" id="3.80.10.10">
    <property type="entry name" value="Ribonuclease Inhibitor"/>
    <property type="match status" value="1"/>
</dbReference>
<protein>
    <submittedName>
        <fullName evidence="4">Uncharacterized protein</fullName>
    </submittedName>
</protein>
<dbReference type="Proteomes" id="UP001235712">
    <property type="component" value="Unassembled WGS sequence"/>
</dbReference>
<evidence type="ECO:0000256" key="1">
    <source>
        <dbReference type="ARBA" id="ARBA00022614"/>
    </source>
</evidence>
<keyword evidence="2" id="KW-0677">Repeat</keyword>
<keyword evidence="3" id="KW-1133">Transmembrane helix</keyword>
<feature type="transmembrane region" description="Helical" evidence="3">
    <location>
        <begin position="232"/>
        <end position="249"/>
    </location>
</feature>
<dbReference type="SMART" id="SM00369">
    <property type="entry name" value="LRR_TYP"/>
    <property type="match status" value="4"/>
</dbReference>
<keyword evidence="1" id="KW-0433">Leucine-rich repeat</keyword>
<evidence type="ECO:0000313" key="4">
    <source>
        <dbReference type="EMBL" id="MDP9830131.1"/>
    </source>
</evidence>
<evidence type="ECO:0000313" key="5">
    <source>
        <dbReference type="Proteomes" id="UP001235712"/>
    </source>
</evidence>
<dbReference type="InterPro" id="IPR003591">
    <property type="entry name" value="Leu-rich_rpt_typical-subtyp"/>
</dbReference>
<organism evidence="4 5">
    <name type="scientific">Kineosporia succinea</name>
    <dbReference type="NCBI Taxonomy" id="84632"/>
    <lineage>
        <taxon>Bacteria</taxon>
        <taxon>Bacillati</taxon>
        <taxon>Actinomycetota</taxon>
        <taxon>Actinomycetes</taxon>
        <taxon>Kineosporiales</taxon>
        <taxon>Kineosporiaceae</taxon>
        <taxon>Kineosporia</taxon>
    </lineage>
</organism>
<feature type="transmembrane region" description="Helical" evidence="3">
    <location>
        <begin position="20"/>
        <end position="40"/>
    </location>
</feature>
<dbReference type="SUPFAM" id="SSF52058">
    <property type="entry name" value="L domain-like"/>
    <property type="match status" value="1"/>
</dbReference>
<dbReference type="InterPro" id="IPR032675">
    <property type="entry name" value="LRR_dom_sf"/>
</dbReference>
<sequence>MSSPVATEQAPQAPPARLGWFTTLTVLVLGAGIALAAVLWQFTHQAGVTMLAVMLVCCAAPWLVVVTKTHRALDWILAGTVLIVLGAYLTHRWDALRILRLDFGLDQVVTNLARVMAPAGLSAVGVGLVLGGIALRTGDRVLASLATVYAVVLSGGYGLALIAGALNPLLYRGGEAMRPLAAAGVLVALATTLVPAAVVVRRASTVKKPGTERDIPRGPARNLLGTGATRPAVLLTVLALAAGGGFWTYQRLGSRITPADLFPDPGLAACVAQNLDLDDANGKATERQLNSLFSLDCNGNTATGGIVRSLTGLEHLPNLGTLDLQSNEISDLTPLAKAPGLTGLRLTNNQVQDLTPLTALTQLRSLGLSHNQVRDLYPLAGLTSLTDLGLSSNRITDLSPLSTLTQMTELDAGENGITDVTPLASATSLGRLTLRGNQVSDVRALTALPSLRMLDIANNRMTRANSLERLPTVDELWLGGNPVTDLRPLTRMPKLLGVDLEGSDPARLTGVDELREKNVYVGGFA</sequence>
<name>A0ABT9PCA7_9ACTN</name>
<keyword evidence="3" id="KW-0812">Transmembrane</keyword>
<feature type="transmembrane region" description="Helical" evidence="3">
    <location>
        <begin position="112"/>
        <end position="135"/>
    </location>
</feature>
<comment type="caution">
    <text evidence="4">The sequence shown here is derived from an EMBL/GenBank/DDBJ whole genome shotgun (WGS) entry which is preliminary data.</text>
</comment>
<dbReference type="PANTHER" id="PTHR46652:SF3">
    <property type="entry name" value="LEUCINE-RICH REPEAT-CONTAINING PROTEIN 9"/>
    <property type="match status" value="1"/>
</dbReference>
<dbReference type="PANTHER" id="PTHR46652">
    <property type="entry name" value="LEUCINE-RICH REPEAT AND IQ DOMAIN-CONTAINING PROTEIN 1-RELATED"/>
    <property type="match status" value="1"/>
</dbReference>
<dbReference type="RefSeq" id="WP_307249014.1">
    <property type="nucleotide sequence ID" value="NZ_JAUSQZ010000001.1"/>
</dbReference>
<reference evidence="4 5" key="1">
    <citation type="submission" date="2023-07" db="EMBL/GenBank/DDBJ databases">
        <title>Sequencing the genomes of 1000 actinobacteria strains.</title>
        <authorList>
            <person name="Klenk H.-P."/>
        </authorList>
    </citation>
    <scope>NUCLEOTIDE SEQUENCE [LARGE SCALE GENOMIC DNA]</scope>
    <source>
        <strain evidence="4 5">DSM 44388</strain>
    </source>
</reference>
<accession>A0ABT9PCA7</accession>
<dbReference type="PROSITE" id="PS51450">
    <property type="entry name" value="LRR"/>
    <property type="match status" value="4"/>
</dbReference>
<dbReference type="InterPro" id="IPR001611">
    <property type="entry name" value="Leu-rich_rpt"/>
</dbReference>
<dbReference type="SMART" id="SM00365">
    <property type="entry name" value="LRR_SD22"/>
    <property type="match status" value="5"/>
</dbReference>
<dbReference type="InterPro" id="IPR025875">
    <property type="entry name" value="Leu-rich_rpt_4"/>
</dbReference>
<dbReference type="InterPro" id="IPR050836">
    <property type="entry name" value="SDS22/Internalin_LRR"/>
</dbReference>
<evidence type="ECO:0000256" key="2">
    <source>
        <dbReference type="ARBA" id="ARBA00022737"/>
    </source>
</evidence>
<proteinExistence type="predicted"/>
<feature type="transmembrane region" description="Helical" evidence="3">
    <location>
        <begin position="179"/>
        <end position="200"/>
    </location>
</feature>
<evidence type="ECO:0000256" key="3">
    <source>
        <dbReference type="SAM" id="Phobius"/>
    </source>
</evidence>
<dbReference type="EMBL" id="JAUSQZ010000001">
    <property type="protein sequence ID" value="MDP9830131.1"/>
    <property type="molecule type" value="Genomic_DNA"/>
</dbReference>